<name>A0ABU3IEB8_STAHA</name>
<reference evidence="3 4" key="1">
    <citation type="submission" date="2023-08" db="EMBL/GenBank/DDBJ databases">
        <title>Genomic surveillance of Staphylococcus haemolyticus neonatal outbreak in southern France.</title>
        <authorList>
            <person name="Magnan C."/>
            <person name="Morsli M."/>
            <person name="Thiery B."/>
            <person name="Salipante F."/>
            <person name="Attar J."/>
            <person name="Massimo D.M."/>
            <person name="Ory J."/>
            <person name="Pantel A."/>
            <person name="Lavigne J.-P."/>
        </authorList>
    </citation>
    <scope>NUCLEOTIDE SEQUENCE [LARGE SCALE GENOMIC DNA]</scope>
    <source>
        <strain evidence="3 4">NSH026</strain>
    </source>
</reference>
<feature type="domain" description="DUF1828" evidence="1">
    <location>
        <begin position="36"/>
        <end position="126"/>
    </location>
</feature>
<gene>
    <name evidence="3" type="ORF">RO950_02535</name>
</gene>
<evidence type="ECO:0000313" key="3">
    <source>
        <dbReference type="EMBL" id="MDT4285899.1"/>
    </source>
</evidence>
<dbReference type="EMBL" id="JAVSOO010000004">
    <property type="protein sequence ID" value="MDT4285899.1"/>
    <property type="molecule type" value="Genomic_DNA"/>
</dbReference>
<accession>A0ABU3IEB8</accession>
<proteinExistence type="predicted"/>
<dbReference type="Pfam" id="PF08861">
    <property type="entry name" value="DUF1828"/>
    <property type="match status" value="1"/>
</dbReference>
<dbReference type="InterPro" id="IPR014961">
    <property type="entry name" value="DUF1829"/>
</dbReference>
<sequence length="264" mass="30914">MFNEDIKTISNNYYEYLRNENNFIPLQNKSIEFYSPVIDYFGDSISVNIQKQGEEYYITDYGETLWNLKEFGIDLLQNKQSKKYHFLSNILNDYDLLIEDKKIYKQTNKQQLSQSLHDFIQAISDISNLAILKKDTIKSLFKEEVIEYFLANKQLFPNIFPEFKVEGKSKLIHSFVAVFPGETTHYVQTLKNINTNSAKNILFDWEDVSEYRSKNYDTNAKLNLITENKKAISSQAYEILNSYGVNVLSFDDKHSLEKQFGIAT</sequence>
<dbReference type="RefSeq" id="WP_033079810.1">
    <property type="nucleotide sequence ID" value="NZ_CAJUXS010000019.1"/>
</dbReference>
<dbReference type="Pfam" id="PF08862">
    <property type="entry name" value="DUF1829"/>
    <property type="match status" value="1"/>
</dbReference>
<dbReference type="Proteomes" id="UP001269271">
    <property type="component" value="Unassembled WGS sequence"/>
</dbReference>
<dbReference type="InterPro" id="IPR014960">
    <property type="entry name" value="DUF1828"/>
</dbReference>
<evidence type="ECO:0000259" key="2">
    <source>
        <dbReference type="Pfam" id="PF08862"/>
    </source>
</evidence>
<evidence type="ECO:0000313" key="4">
    <source>
        <dbReference type="Proteomes" id="UP001269271"/>
    </source>
</evidence>
<protein>
    <submittedName>
        <fullName evidence="3">DUF1828 domain-containing protein</fullName>
    </submittedName>
</protein>
<comment type="caution">
    <text evidence="3">The sequence shown here is derived from an EMBL/GenBank/DDBJ whole genome shotgun (WGS) entry which is preliminary data.</text>
</comment>
<keyword evidence="4" id="KW-1185">Reference proteome</keyword>
<feature type="domain" description="DUF1829" evidence="2">
    <location>
        <begin position="167"/>
        <end position="251"/>
    </location>
</feature>
<evidence type="ECO:0000259" key="1">
    <source>
        <dbReference type="Pfam" id="PF08861"/>
    </source>
</evidence>
<organism evidence="3 4">
    <name type="scientific">Staphylococcus haemolyticus</name>
    <dbReference type="NCBI Taxonomy" id="1283"/>
    <lineage>
        <taxon>Bacteria</taxon>
        <taxon>Bacillati</taxon>
        <taxon>Bacillota</taxon>
        <taxon>Bacilli</taxon>
        <taxon>Bacillales</taxon>
        <taxon>Staphylococcaceae</taxon>
        <taxon>Staphylococcus</taxon>
    </lineage>
</organism>